<dbReference type="SUPFAM" id="SSF54928">
    <property type="entry name" value="RNA-binding domain, RBD"/>
    <property type="match status" value="1"/>
</dbReference>
<dbReference type="AlphaFoldDB" id="A0A1Y2HTG7"/>
<dbReference type="CDD" id="cd12247">
    <property type="entry name" value="RRM2_U1A_like"/>
    <property type="match status" value="1"/>
</dbReference>
<feature type="region of interest" description="Disordered" evidence="3">
    <location>
        <begin position="1"/>
        <end position="40"/>
    </location>
</feature>
<dbReference type="GO" id="GO:0003723">
    <property type="term" value="F:RNA binding"/>
    <property type="evidence" value="ECO:0007669"/>
    <property type="project" value="UniProtKB-UniRule"/>
</dbReference>
<dbReference type="STRING" id="765915.A0A1Y2HTG7"/>
<proteinExistence type="predicted"/>
<reference evidence="5 6" key="1">
    <citation type="submission" date="2016-07" db="EMBL/GenBank/DDBJ databases">
        <title>Pervasive Adenine N6-methylation of Active Genes in Fungi.</title>
        <authorList>
            <consortium name="DOE Joint Genome Institute"/>
            <person name="Mondo S.J."/>
            <person name="Dannebaum R.O."/>
            <person name="Kuo R.C."/>
            <person name="Labutti K."/>
            <person name="Haridas S."/>
            <person name="Kuo A."/>
            <person name="Salamov A."/>
            <person name="Ahrendt S.R."/>
            <person name="Lipzen A."/>
            <person name="Sullivan W."/>
            <person name="Andreopoulos W.B."/>
            <person name="Clum A."/>
            <person name="Lindquist E."/>
            <person name="Daum C."/>
            <person name="Ramamoorthy G.K."/>
            <person name="Gryganskyi A."/>
            <person name="Culley D."/>
            <person name="Magnuson J.K."/>
            <person name="James T.Y."/>
            <person name="O'Malley M.A."/>
            <person name="Stajich J.E."/>
            <person name="Spatafora J.W."/>
            <person name="Visel A."/>
            <person name="Grigoriev I.V."/>
        </authorList>
    </citation>
    <scope>NUCLEOTIDE SEQUENCE [LARGE SCALE GENOMIC DNA]</scope>
    <source>
        <strain evidence="5 6">PL171</strain>
    </source>
</reference>
<dbReference type="Gene3D" id="3.30.70.330">
    <property type="match status" value="2"/>
</dbReference>
<evidence type="ECO:0000256" key="1">
    <source>
        <dbReference type="ARBA" id="ARBA00022884"/>
    </source>
</evidence>
<dbReference type="PROSITE" id="PS50102">
    <property type="entry name" value="RRM"/>
    <property type="match status" value="2"/>
</dbReference>
<evidence type="ECO:0000256" key="3">
    <source>
        <dbReference type="SAM" id="MobiDB-lite"/>
    </source>
</evidence>
<dbReference type="Proteomes" id="UP000193411">
    <property type="component" value="Unassembled WGS sequence"/>
</dbReference>
<name>A0A1Y2HTG7_9FUNG</name>
<evidence type="ECO:0000256" key="2">
    <source>
        <dbReference type="PROSITE-ProRule" id="PRU00176"/>
    </source>
</evidence>
<evidence type="ECO:0000313" key="5">
    <source>
        <dbReference type="EMBL" id="ORZ37819.1"/>
    </source>
</evidence>
<dbReference type="PANTHER" id="PTHR10501">
    <property type="entry name" value="U1 SMALL NUCLEAR RIBONUCLEOPROTEIN A/U2 SMALL NUCLEAR RIBONUCLEOPROTEIN B"/>
    <property type="match status" value="1"/>
</dbReference>
<gene>
    <name evidence="5" type="ORF">BCR44DRAFT_38377</name>
</gene>
<dbReference type="InterPro" id="IPR035979">
    <property type="entry name" value="RBD_domain_sf"/>
</dbReference>
<protein>
    <recommendedName>
        <fullName evidence="4">RRM domain-containing protein</fullName>
    </recommendedName>
</protein>
<organism evidence="5 6">
    <name type="scientific">Catenaria anguillulae PL171</name>
    <dbReference type="NCBI Taxonomy" id="765915"/>
    <lineage>
        <taxon>Eukaryota</taxon>
        <taxon>Fungi</taxon>
        <taxon>Fungi incertae sedis</taxon>
        <taxon>Blastocladiomycota</taxon>
        <taxon>Blastocladiomycetes</taxon>
        <taxon>Blastocladiales</taxon>
        <taxon>Catenariaceae</taxon>
        <taxon>Catenaria</taxon>
    </lineage>
</organism>
<keyword evidence="1 2" id="KW-0694">RNA-binding</keyword>
<evidence type="ECO:0000259" key="4">
    <source>
        <dbReference type="PROSITE" id="PS50102"/>
    </source>
</evidence>
<dbReference type="InterPro" id="IPR000504">
    <property type="entry name" value="RRM_dom"/>
</dbReference>
<dbReference type="EMBL" id="MCFL01000011">
    <property type="protein sequence ID" value="ORZ37819.1"/>
    <property type="molecule type" value="Genomic_DNA"/>
</dbReference>
<feature type="region of interest" description="Disordered" evidence="3">
    <location>
        <begin position="245"/>
        <end position="269"/>
    </location>
</feature>
<feature type="non-terminal residue" evidence="5">
    <location>
        <position position="383"/>
    </location>
</feature>
<sequence>MDQDQMQVDPSTASAAAAPPAAPQAPATPAAPSKPGAGAKLMFGKHGRPIVIQPDTNPPSRTLYCRNLPERMGHTTLRRHLMRQFENFGEIVQVRCSKAILKRGQAWVIFKRLEDAQIAYKEMQDAQFLGKPMIVQYAKMTSRVVASELGQLEEYADKHAKRAEERVKELAERQSKRAALAASAPRPAVAPMQPLAMPMGPLGMPLPPPPPSMAALAAGATGVPPVLPPGFVPPLPAPAGFPGMPPPPPGMPLGAPPPPPLAGAGAGAGAGAPSMPMPMPPIGAPGSGAAAAAHAMAAVPDDLVPPNPTLVVQGLPKGITQQEIAAVFGAPRFEGLSEVRMVPGRDIAFVEYVNEVCSGRAKTELHETSPFEGKDEVVKVTFR</sequence>
<dbReference type="Pfam" id="PF00076">
    <property type="entry name" value="RRM_1"/>
    <property type="match status" value="2"/>
</dbReference>
<dbReference type="SMART" id="SM00360">
    <property type="entry name" value="RRM"/>
    <property type="match status" value="2"/>
</dbReference>
<comment type="caution">
    <text evidence="5">The sequence shown here is derived from an EMBL/GenBank/DDBJ whole genome shotgun (WGS) entry which is preliminary data.</text>
</comment>
<dbReference type="InterPro" id="IPR012677">
    <property type="entry name" value="Nucleotide-bd_a/b_plait_sf"/>
</dbReference>
<dbReference type="OrthoDB" id="266020at2759"/>
<keyword evidence="6" id="KW-1185">Reference proteome</keyword>
<feature type="compositionally biased region" description="Low complexity" evidence="3">
    <location>
        <begin position="10"/>
        <end position="40"/>
    </location>
</feature>
<evidence type="ECO:0000313" key="6">
    <source>
        <dbReference type="Proteomes" id="UP000193411"/>
    </source>
</evidence>
<feature type="compositionally biased region" description="Pro residues" evidence="3">
    <location>
        <begin position="245"/>
        <end position="261"/>
    </location>
</feature>
<feature type="domain" description="RRM" evidence="4">
    <location>
        <begin position="308"/>
        <end position="383"/>
    </location>
</feature>
<dbReference type="FunFam" id="3.30.70.330:FF:000029">
    <property type="entry name" value="U2 small nuclear ribonucleoprotein B"/>
    <property type="match status" value="1"/>
</dbReference>
<accession>A0A1Y2HTG7</accession>
<feature type="domain" description="RRM" evidence="4">
    <location>
        <begin position="61"/>
        <end position="140"/>
    </location>
</feature>